<reference evidence="6 7" key="1">
    <citation type="submission" date="2019-04" db="EMBL/GenBank/DDBJ databases">
        <title>Chromosome genome assembly for Takifugu flavidus.</title>
        <authorList>
            <person name="Xiao S."/>
        </authorList>
    </citation>
    <scope>NUCLEOTIDE SEQUENCE [LARGE SCALE GENOMIC DNA]</scope>
    <source>
        <strain evidence="6">HTHZ2018</strain>
        <tissue evidence="6">Muscle</tissue>
    </source>
</reference>
<dbReference type="Pfam" id="PF13445">
    <property type="entry name" value="zf-RING_UBOX"/>
    <property type="match status" value="1"/>
</dbReference>
<proteinExistence type="predicted"/>
<dbReference type="AlphaFoldDB" id="A0A5C6MMC6"/>
<evidence type="ECO:0000256" key="2">
    <source>
        <dbReference type="ARBA" id="ARBA00022771"/>
    </source>
</evidence>
<dbReference type="Proteomes" id="UP000324091">
    <property type="component" value="Chromosome 8"/>
</dbReference>
<keyword evidence="7" id="KW-1185">Reference proteome</keyword>
<dbReference type="InterPro" id="IPR017907">
    <property type="entry name" value="Znf_RING_CS"/>
</dbReference>
<feature type="domain" description="RING-type" evidence="5">
    <location>
        <begin position="38"/>
        <end position="83"/>
    </location>
</feature>
<evidence type="ECO:0000313" key="6">
    <source>
        <dbReference type="EMBL" id="TWW56332.1"/>
    </source>
</evidence>
<dbReference type="InterPro" id="IPR051051">
    <property type="entry name" value="E3_ubiq-ligase_TRIM/RNF"/>
</dbReference>
<dbReference type="PROSITE" id="PS50089">
    <property type="entry name" value="ZF_RING_2"/>
    <property type="match status" value="1"/>
</dbReference>
<dbReference type="InterPro" id="IPR013083">
    <property type="entry name" value="Znf_RING/FYVE/PHD"/>
</dbReference>
<gene>
    <name evidence="6" type="ORF">D4764_08G0003190</name>
</gene>
<comment type="caution">
    <text evidence="6">The sequence shown here is derived from an EMBL/GenBank/DDBJ whole genome shotgun (WGS) entry which is preliminary data.</text>
</comment>
<dbReference type="PANTHER" id="PTHR25465:SF73">
    <property type="entry name" value="E3 UBIQUITIN_ISG15 LIGASE TRIM25 ISOFORM X1"/>
    <property type="match status" value="1"/>
</dbReference>
<evidence type="ECO:0000313" key="7">
    <source>
        <dbReference type="Proteomes" id="UP000324091"/>
    </source>
</evidence>
<dbReference type="PANTHER" id="PTHR25465">
    <property type="entry name" value="B-BOX DOMAIN CONTAINING"/>
    <property type="match status" value="1"/>
</dbReference>
<protein>
    <submittedName>
        <fullName evidence="6">Putative E3 ubiquitin-protein ligase MID2</fullName>
    </submittedName>
</protein>
<dbReference type="SUPFAM" id="SSF57845">
    <property type="entry name" value="B-box zinc-binding domain"/>
    <property type="match status" value="1"/>
</dbReference>
<evidence type="ECO:0000256" key="4">
    <source>
        <dbReference type="PROSITE-ProRule" id="PRU00175"/>
    </source>
</evidence>
<keyword evidence="3" id="KW-0862">Zinc</keyword>
<evidence type="ECO:0000259" key="5">
    <source>
        <dbReference type="PROSITE" id="PS50089"/>
    </source>
</evidence>
<evidence type="ECO:0000256" key="1">
    <source>
        <dbReference type="ARBA" id="ARBA00022723"/>
    </source>
</evidence>
<dbReference type="GO" id="GO:0008270">
    <property type="term" value="F:zinc ion binding"/>
    <property type="evidence" value="ECO:0007669"/>
    <property type="project" value="UniProtKB-KW"/>
</dbReference>
<name>A0A5C6MMC6_9TELE</name>
<dbReference type="Gene3D" id="3.30.40.10">
    <property type="entry name" value="Zinc/RING finger domain, C3HC4 (zinc finger)"/>
    <property type="match status" value="1"/>
</dbReference>
<dbReference type="EMBL" id="RHFK02000021">
    <property type="protein sequence ID" value="TWW56332.1"/>
    <property type="molecule type" value="Genomic_DNA"/>
</dbReference>
<dbReference type="InterPro" id="IPR001841">
    <property type="entry name" value="Znf_RING"/>
</dbReference>
<dbReference type="PROSITE" id="PS00518">
    <property type="entry name" value="ZF_RING_1"/>
    <property type="match status" value="1"/>
</dbReference>
<evidence type="ECO:0000256" key="3">
    <source>
        <dbReference type="ARBA" id="ARBA00022833"/>
    </source>
</evidence>
<dbReference type="InterPro" id="IPR027370">
    <property type="entry name" value="Znf-RING_euk"/>
</dbReference>
<keyword evidence="1" id="KW-0479">Metal-binding</keyword>
<organism evidence="6 7">
    <name type="scientific">Takifugu flavidus</name>
    <name type="common">sansaifugu</name>
    <dbReference type="NCBI Taxonomy" id="433684"/>
    <lineage>
        <taxon>Eukaryota</taxon>
        <taxon>Metazoa</taxon>
        <taxon>Chordata</taxon>
        <taxon>Craniata</taxon>
        <taxon>Vertebrata</taxon>
        <taxon>Euteleostomi</taxon>
        <taxon>Actinopterygii</taxon>
        <taxon>Neopterygii</taxon>
        <taxon>Teleostei</taxon>
        <taxon>Neoteleostei</taxon>
        <taxon>Acanthomorphata</taxon>
        <taxon>Eupercaria</taxon>
        <taxon>Tetraodontiformes</taxon>
        <taxon>Tetradontoidea</taxon>
        <taxon>Tetraodontidae</taxon>
        <taxon>Takifugu</taxon>
    </lineage>
</organism>
<dbReference type="SUPFAM" id="SSF57850">
    <property type="entry name" value="RING/U-box"/>
    <property type="match status" value="1"/>
</dbReference>
<keyword evidence="2 4" id="KW-0863">Zinc-finger</keyword>
<accession>A0A5C6MMC6</accession>
<dbReference type="SMART" id="SM00184">
    <property type="entry name" value="RING"/>
    <property type="match status" value="1"/>
</dbReference>
<sequence>MSKTTEEKEKDCLNLAASTVYIMPFTKPVEHLANELSCPICFQLFCDPVVLPCGHNYCRTCIWTTASPASKSGQTPPCCPECRGKFQDVESLQKNFKLCNIVEGFRASAPHLERHFHTESEKMEVFCDHCIDEPSVAVKSCLKCEVLLCSRHLQKHQEKESFSDMNLLCATCFIEGHHQNHDILTFTAAEEEMRRALQSRCKVVSSRLQMIESLFQKMAEDQGASEATSDKMANKAITLMDSIAALVERYRERLHDLLEEEGSQYRKSWQLGLSSLEQQQHHLMDAQNTAKQVLMETDTCIFIRRYKKNVFLAIAIRIISKIGILVQANSIFQLICELDYEVRYPKKLNH</sequence>